<dbReference type="GeneID" id="5480391"/>
<proteinExistence type="predicted"/>
<dbReference type="RefSeq" id="XP_001612135.1">
    <property type="nucleotide sequence ID" value="XM_001612085.1"/>
</dbReference>
<dbReference type="KEGG" id="bbo:BBOV_III010110"/>
<dbReference type="eggNOG" id="ENOG502QXEP">
    <property type="taxonomic scope" value="Eukaryota"/>
</dbReference>
<organism evidence="1 2">
    <name type="scientific">Babesia bovis</name>
    <dbReference type="NCBI Taxonomy" id="5865"/>
    <lineage>
        <taxon>Eukaryota</taxon>
        <taxon>Sar</taxon>
        <taxon>Alveolata</taxon>
        <taxon>Apicomplexa</taxon>
        <taxon>Aconoidasida</taxon>
        <taxon>Piroplasmida</taxon>
        <taxon>Babesiidae</taxon>
        <taxon>Babesia</taxon>
    </lineage>
</organism>
<reference evidence="1 2" key="1">
    <citation type="journal article" date="2007" name="PLoS Pathog.">
        <title>Genome sequence of Babesia bovis and comparative analysis of apicomplexan hemoprotozoa.</title>
        <authorList>
            <person name="Brayton K.A."/>
            <person name="Lau A.O.T."/>
            <person name="Herndon D.R."/>
            <person name="Hannick L."/>
            <person name="Kappmeyer L.S."/>
            <person name="Berens S.J."/>
            <person name="Bidwell S.L."/>
            <person name="Brown W.C."/>
            <person name="Crabtree J."/>
            <person name="Fadrosh D."/>
            <person name="Feldblum T."/>
            <person name="Forberger H.A."/>
            <person name="Haas B.J."/>
            <person name="Howell J.M."/>
            <person name="Khouri H."/>
            <person name="Koo H."/>
            <person name="Mann D.J."/>
            <person name="Norimine J."/>
            <person name="Paulsen I.T."/>
            <person name="Radune D."/>
            <person name="Ren Q."/>
            <person name="Smith R.K. Jr."/>
            <person name="Suarez C.E."/>
            <person name="White O."/>
            <person name="Wortman J.R."/>
            <person name="Knowles D.P. Jr."/>
            <person name="McElwain T.F."/>
            <person name="Nene V.M."/>
        </authorList>
    </citation>
    <scope>NUCLEOTIDE SEQUENCE [LARGE SCALE GENOMIC DNA]</scope>
    <source>
        <strain evidence="1">T2Bo</strain>
    </source>
</reference>
<gene>
    <name evidence="1" type="ORF">BBOV_III010110</name>
</gene>
<dbReference type="EMBL" id="AAXT01000001">
    <property type="protein sequence ID" value="EDO08567.1"/>
    <property type="molecule type" value="Genomic_DNA"/>
</dbReference>
<accession>A7APT3</accession>
<dbReference type="Proteomes" id="UP000002173">
    <property type="component" value="Unassembled WGS sequence"/>
</dbReference>
<reference evidence="2" key="2">
    <citation type="journal article" date="2020" name="Data Brief">
        <title>Transcriptome dataset of Babesia bovis life stages within vertebrate and invertebrate hosts.</title>
        <authorList>
            <person name="Ueti M.W."/>
            <person name="Johnson W.C."/>
            <person name="Kappmeyer L.S."/>
            <person name="Herndon D.R."/>
            <person name="Mousel M.R."/>
            <person name="Reif K.E."/>
            <person name="Taus N.S."/>
            <person name="Ifeonu O.O."/>
            <person name="Silva J.C."/>
            <person name="Suarez C.E."/>
            <person name="Brayton K.A."/>
        </authorList>
    </citation>
    <scope>NUCLEOTIDE SEQUENCE [LARGE SCALE GENOMIC DNA]</scope>
</reference>
<evidence type="ECO:0000313" key="1">
    <source>
        <dbReference type="EMBL" id="EDO08567.1"/>
    </source>
</evidence>
<reference evidence="2" key="3">
    <citation type="journal article" date="2021" name="Int. J. Parasitol.">
        <title>Comparative analysis of gene expression between Babesia bovis blood stages and kinetes allowed by improved genome annotation.</title>
        <authorList>
            <person name="Ueti M.W."/>
            <person name="Johnson W.C."/>
            <person name="Kappmeyer L.S."/>
            <person name="Herndon D.R."/>
            <person name="Mousel M.R."/>
            <person name="Reif K.E."/>
            <person name="Taus N.S."/>
            <person name="Ifeonu O.O."/>
            <person name="Silva J.C."/>
            <person name="Suarez C.E."/>
            <person name="Brayton K.A."/>
        </authorList>
    </citation>
    <scope>NUCLEOTIDE SEQUENCE [LARGE SCALE GENOMIC DNA]</scope>
</reference>
<dbReference type="AlphaFoldDB" id="A7APT3"/>
<evidence type="ECO:0000313" key="2">
    <source>
        <dbReference type="Proteomes" id="UP000002173"/>
    </source>
</evidence>
<name>A7APT3_BABBO</name>
<sequence length="336" mass="38633">MVNAVQSILQSLGELSKRKVKRSARIWTTRIEELVSRRELITSKQAVDIAKLLVQNQLESHRKVHELTCHIAQVVPTLERIETSDIYPLCYLLAAVDLDDVLYRLLDRHLHLSKEQCIHTPHDFCGIIKSVALMSSRHKWRMKQTGYITGDIPSFTEIVENTIHEANKKIPSYLHKSDTESQTLGEIIAQKAFIEYIWHKNTEVVNAHVINGATIGARVRIAQMLTPEAQSLLQNQIAAGSYQSTLSTLREIQRMRYPQECYLRDLYARLCATTGASTYMCRQEAIDTLDHFINMLKDTTQSSLLDYLKGIRRTDILASKHQATHRWNYPINIRKI</sequence>
<protein>
    <submittedName>
        <fullName evidence="1">Uncharacterized protein</fullName>
    </submittedName>
</protein>
<dbReference type="VEuPathDB" id="PiroplasmaDB:BBOV_III010110"/>
<dbReference type="InParanoid" id="A7APT3"/>
<keyword evidence="2" id="KW-1185">Reference proteome</keyword>
<dbReference type="OMA" id="YVYSCID"/>
<comment type="caution">
    <text evidence="1">The sequence shown here is derived from an EMBL/GenBank/DDBJ whole genome shotgun (WGS) entry which is preliminary data.</text>
</comment>